<protein>
    <submittedName>
        <fullName evidence="1">Unannotated protein</fullName>
    </submittedName>
</protein>
<dbReference type="InterPro" id="IPR032710">
    <property type="entry name" value="NTF2-like_dom_sf"/>
</dbReference>
<dbReference type="PROSITE" id="PS51257">
    <property type="entry name" value="PROKAR_LIPOPROTEIN"/>
    <property type="match status" value="1"/>
</dbReference>
<name>A0A6J7GSL4_9ZZZZ</name>
<sequence>MRVGPTPRHPRPTGRPVAALLLAGAVALGLGACGGGSDDDEATVAPDAAAAAGTTTTTSASPASAGDERARAGAVVTQYVAAFSAGDGDAVCRLHTAAGRRRLAKAGGGTCAGAIRTAYAAGGGEEGFKRSLGNLRVGTATVKGRQAVVRLVAPQGGGGTTTPLKLELERSGDAWRISRPGGAG</sequence>
<accession>A0A6J7GSL4</accession>
<dbReference type="SUPFAM" id="SSF54427">
    <property type="entry name" value="NTF2-like"/>
    <property type="match status" value="1"/>
</dbReference>
<evidence type="ECO:0000313" key="1">
    <source>
        <dbReference type="EMBL" id="CAB4911427.1"/>
    </source>
</evidence>
<dbReference type="AlphaFoldDB" id="A0A6J7GSL4"/>
<gene>
    <name evidence="1" type="ORF">UFOPK3564_01271</name>
</gene>
<reference evidence="1" key="1">
    <citation type="submission" date="2020-05" db="EMBL/GenBank/DDBJ databases">
        <authorList>
            <person name="Chiriac C."/>
            <person name="Salcher M."/>
            <person name="Ghai R."/>
            <person name="Kavagutti S V."/>
        </authorList>
    </citation>
    <scope>NUCLEOTIDE SEQUENCE</scope>
</reference>
<proteinExistence type="predicted"/>
<organism evidence="1">
    <name type="scientific">freshwater metagenome</name>
    <dbReference type="NCBI Taxonomy" id="449393"/>
    <lineage>
        <taxon>unclassified sequences</taxon>
        <taxon>metagenomes</taxon>
        <taxon>ecological metagenomes</taxon>
    </lineage>
</organism>
<dbReference type="EMBL" id="CAFBMK010000059">
    <property type="protein sequence ID" value="CAB4911427.1"/>
    <property type="molecule type" value="Genomic_DNA"/>
</dbReference>